<reference evidence="5" key="1">
    <citation type="submission" date="2020-06" db="EMBL/GenBank/DDBJ databases">
        <authorList>
            <consortium name="Plant Systems Biology data submission"/>
        </authorList>
    </citation>
    <scope>NUCLEOTIDE SEQUENCE</scope>
    <source>
        <strain evidence="5">D6</strain>
    </source>
</reference>
<name>A0A9N8DI81_9STRA</name>
<dbReference type="EMBL" id="CAICTM010000134">
    <property type="protein sequence ID" value="CAB9502380.1"/>
    <property type="molecule type" value="Genomic_DNA"/>
</dbReference>
<protein>
    <submittedName>
        <fullName evidence="5">S-adenosyl-L-methionine-dependent methyltransferase</fullName>
    </submittedName>
</protein>
<dbReference type="GO" id="GO:0032259">
    <property type="term" value="P:methylation"/>
    <property type="evidence" value="ECO:0007669"/>
    <property type="project" value="UniProtKB-KW"/>
</dbReference>
<sequence>MTSSNNAAENDDDDEATTRFQLTPIQSTSLLVAYWRDLETRGQVDHIAQHKPLIEDLPASALLNALLSPSQLKSYQQSPIRPYGIECLATRTRALDDWLISPKTTKQSQQRQVVNLGAGMCCRPLRLEQLPHYVKSWWEVDSDMNLLQIKRSVLQAAGYQPELPIVDVSMDLSCSKSSLKSKLHAHGFAPDAMPTDWIAEGLFAYLLPDQHDKLLRETAALSTRASRLAATVAEPAFNEFWEGTLGVQLPYQVLVPVTQILEQAQAYGWTVERHIRPQDWSRLYPGRGEQLPGYNVIFLVKD</sequence>
<evidence type="ECO:0000256" key="1">
    <source>
        <dbReference type="ARBA" id="ARBA00008138"/>
    </source>
</evidence>
<dbReference type="Gene3D" id="3.40.50.150">
    <property type="entry name" value="Vaccinia Virus protein VP39"/>
    <property type="match status" value="1"/>
</dbReference>
<comment type="caution">
    <text evidence="5">The sequence shown here is derived from an EMBL/GenBank/DDBJ whole genome shotgun (WGS) entry which is preliminary data.</text>
</comment>
<gene>
    <name evidence="5" type="ORF">SEMRO_135_G063640.1</name>
</gene>
<keyword evidence="6" id="KW-1185">Reference proteome</keyword>
<evidence type="ECO:0000313" key="5">
    <source>
        <dbReference type="EMBL" id="CAB9502380.1"/>
    </source>
</evidence>
<proteinExistence type="inferred from homology"/>
<evidence type="ECO:0000256" key="2">
    <source>
        <dbReference type="ARBA" id="ARBA00022603"/>
    </source>
</evidence>
<dbReference type="PANTHER" id="PTHR43619">
    <property type="entry name" value="S-ADENOSYL-L-METHIONINE-DEPENDENT METHYLTRANSFERASE YKTD-RELATED"/>
    <property type="match status" value="1"/>
</dbReference>
<accession>A0A9N8DI81</accession>
<dbReference type="PANTHER" id="PTHR43619:SF2">
    <property type="entry name" value="S-ADENOSYL-L-METHIONINE-DEPENDENT METHYLTRANSFERASES SUPERFAMILY PROTEIN"/>
    <property type="match status" value="1"/>
</dbReference>
<evidence type="ECO:0000256" key="4">
    <source>
        <dbReference type="SAM" id="MobiDB-lite"/>
    </source>
</evidence>
<dbReference type="Proteomes" id="UP001153069">
    <property type="component" value="Unassembled WGS sequence"/>
</dbReference>
<feature type="region of interest" description="Disordered" evidence="4">
    <location>
        <begin position="1"/>
        <end position="20"/>
    </location>
</feature>
<keyword evidence="3" id="KW-0808">Transferase</keyword>
<evidence type="ECO:0000313" key="6">
    <source>
        <dbReference type="Proteomes" id="UP001153069"/>
    </source>
</evidence>
<evidence type="ECO:0000256" key="3">
    <source>
        <dbReference type="ARBA" id="ARBA00022679"/>
    </source>
</evidence>
<dbReference type="AlphaFoldDB" id="A0A9N8DI81"/>
<dbReference type="InterPro" id="IPR029063">
    <property type="entry name" value="SAM-dependent_MTases_sf"/>
</dbReference>
<dbReference type="InterPro" id="IPR007213">
    <property type="entry name" value="Ppm1/Ppm2/Tcmp"/>
</dbReference>
<dbReference type="Pfam" id="PF04072">
    <property type="entry name" value="LCM"/>
    <property type="match status" value="1"/>
</dbReference>
<dbReference type="SUPFAM" id="SSF53335">
    <property type="entry name" value="S-adenosyl-L-methionine-dependent methyltransferases"/>
    <property type="match status" value="1"/>
</dbReference>
<organism evidence="5 6">
    <name type="scientific">Seminavis robusta</name>
    <dbReference type="NCBI Taxonomy" id="568900"/>
    <lineage>
        <taxon>Eukaryota</taxon>
        <taxon>Sar</taxon>
        <taxon>Stramenopiles</taxon>
        <taxon>Ochrophyta</taxon>
        <taxon>Bacillariophyta</taxon>
        <taxon>Bacillariophyceae</taxon>
        <taxon>Bacillariophycidae</taxon>
        <taxon>Naviculales</taxon>
        <taxon>Naviculaceae</taxon>
        <taxon>Seminavis</taxon>
    </lineage>
</organism>
<dbReference type="GO" id="GO:0008168">
    <property type="term" value="F:methyltransferase activity"/>
    <property type="evidence" value="ECO:0007669"/>
    <property type="project" value="UniProtKB-KW"/>
</dbReference>
<dbReference type="NCBIfam" id="TIGR00027">
    <property type="entry name" value="mthyl_TIGR00027"/>
    <property type="match status" value="1"/>
</dbReference>
<dbReference type="InterPro" id="IPR011610">
    <property type="entry name" value="SAM_mthyl_Trfase_ML2640-like"/>
</dbReference>
<comment type="similarity">
    <text evidence="1">Belongs to the UPF0677 family.</text>
</comment>
<keyword evidence="2 5" id="KW-0489">Methyltransferase</keyword>